<dbReference type="RefSeq" id="WP_117159138.1">
    <property type="nucleotide sequence ID" value="NZ_QVID01000001.1"/>
</dbReference>
<dbReference type="InterPro" id="IPR045749">
    <property type="entry name" value="DUF6090"/>
</dbReference>
<keyword evidence="1" id="KW-1133">Transmembrane helix</keyword>
<keyword evidence="1" id="KW-0472">Membrane</keyword>
<accession>A0A3E1QD50</accession>
<keyword evidence="1" id="KW-0812">Transmembrane</keyword>
<dbReference type="OrthoDB" id="821805at2"/>
<dbReference type="EMBL" id="QVID01000001">
    <property type="protein sequence ID" value="RFN60079.1"/>
    <property type="molecule type" value="Genomic_DNA"/>
</dbReference>
<evidence type="ECO:0000313" key="3">
    <source>
        <dbReference type="Proteomes" id="UP000261082"/>
    </source>
</evidence>
<evidence type="ECO:0000313" key="2">
    <source>
        <dbReference type="EMBL" id="RFN60079.1"/>
    </source>
</evidence>
<organism evidence="2 3">
    <name type="scientific">Marixanthomonas ophiurae</name>
    <dbReference type="NCBI Taxonomy" id="387659"/>
    <lineage>
        <taxon>Bacteria</taxon>
        <taxon>Pseudomonadati</taxon>
        <taxon>Bacteroidota</taxon>
        <taxon>Flavobacteriia</taxon>
        <taxon>Flavobacteriales</taxon>
        <taxon>Flavobacteriaceae</taxon>
        <taxon>Marixanthomonas</taxon>
    </lineage>
</organism>
<feature type="transmembrane region" description="Helical" evidence="1">
    <location>
        <begin position="21"/>
        <end position="42"/>
    </location>
</feature>
<name>A0A3E1QD50_9FLAO</name>
<gene>
    <name evidence="2" type="ORF">DZ858_08535</name>
</gene>
<proteinExistence type="predicted"/>
<evidence type="ECO:0000256" key="1">
    <source>
        <dbReference type="SAM" id="Phobius"/>
    </source>
</evidence>
<protein>
    <submittedName>
        <fullName evidence="2">Uncharacterized protein</fullName>
    </submittedName>
</protein>
<dbReference type="AlphaFoldDB" id="A0A3E1QD50"/>
<sequence length="270" mass="31483">MIKLFRNVRRNLLNEGKTSKYLKYAIGEIILVVIGILIALSINNWNSNRIKHHKESVYLSNIQRDLEEQLISIEQQMAFEFEILKAAKPIIIYYKANHEFKVDSTFTATIGKLMARMTFVKNNPTYIELLSSGNIDIISNDGLKNELIKYYQEMERIEKVINKNNNLFTDAVFVPEMLKLTEIQSTDLYERNMFQGILSDIPAEISTDIVSLNEANLEAITRSNLQIPEKQLFMINAINYRYQLAIIHYRLLNKQKIKTQELLTKLKEDD</sequence>
<keyword evidence="3" id="KW-1185">Reference proteome</keyword>
<comment type="caution">
    <text evidence="2">The sequence shown here is derived from an EMBL/GenBank/DDBJ whole genome shotgun (WGS) entry which is preliminary data.</text>
</comment>
<dbReference type="Pfam" id="PF19578">
    <property type="entry name" value="DUF6090"/>
    <property type="match status" value="1"/>
</dbReference>
<reference evidence="2 3" key="1">
    <citation type="journal article" date="2007" name="Int. J. Syst. Evol. Microbiol.">
        <title>Marixanthomonas ophiurae gen. nov., sp. nov., a marine bacterium of the family Flavobacteriaceae isolated from a deep-sea brittle star.</title>
        <authorList>
            <person name="Romanenko L.A."/>
            <person name="Uchino M."/>
            <person name="Frolova G.M."/>
            <person name="Mikhailov V.V."/>
        </authorList>
    </citation>
    <scope>NUCLEOTIDE SEQUENCE [LARGE SCALE GENOMIC DNA]</scope>
    <source>
        <strain evidence="2 3">KMM 3046</strain>
    </source>
</reference>
<dbReference type="Proteomes" id="UP000261082">
    <property type="component" value="Unassembled WGS sequence"/>
</dbReference>